<dbReference type="Pfam" id="PF08240">
    <property type="entry name" value="ADH_N"/>
    <property type="match status" value="1"/>
</dbReference>
<dbReference type="SUPFAM" id="SSF50129">
    <property type="entry name" value="GroES-like"/>
    <property type="match status" value="1"/>
</dbReference>
<proteinExistence type="predicted"/>
<dbReference type="InterPro" id="IPR013154">
    <property type="entry name" value="ADH-like_N"/>
</dbReference>
<dbReference type="SUPFAM" id="SSF51735">
    <property type="entry name" value="NAD(P)-binding Rossmann-fold domains"/>
    <property type="match status" value="1"/>
</dbReference>
<reference evidence="2 3" key="1">
    <citation type="submission" date="2016-12" db="EMBL/GenBank/DDBJ databases">
        <title>The draft genome sequence of Actinophytocola sp. 11-183.</title>
        <authorList>
            <person name="Wang W."/>
            <person name="Yuan L."/>
        </authorList>
    </citation>
    <scope>NUCLEOTIDE SEQUENCE [LARGE SCALE GENOMIC DNA]</scope>
    <source>
        <strain evidence="2 3">11-183</strain>
    </source>
</reference>
<dbReference type="InterPro" id="IPR036291">
    <property type="entry name" value="NAD(P)-bd_dom_sf"/>
</dbReference>
<dbReference type="GO" id="GO:0016491">
    <property type="term" value="F:oxidoreductase activity"/>
    <property type="evidence" value="ECO:0007669"/>
    <property type="project" value="InterPro"/>
</dbReference>
<dbReference type="InterPro" id="IPR052733">
    <property type="entry name" value="Chloroplast_QOR"/>
</dbReference>
<dbReference type="Pfam" id="PF13602">
    <property type="entry name" value="ADH_zinc_N_2"/>
    <property type="match status" value="1"/>
</dbReference>
<dbReference type="InterPro" id="IPR011032">
    <property type="entry name" value="GroES-like_sf"/>
</dbReference>
<dbReference type="InterPro" id="IPR020843">
    <property type="entry name" value="ER"/>
</dbReference>
<dbReference type="OrthoDB" id="3727682at2"/>
<accession>A0A1Q8CLC9</accession>
<dbReference type="CDD" id="cd08267">
    <property type="entry name" value="MDR1"/>
    <property type="match status" value="1"/>
</dbReference>
<gene>
    <name evidence="2" type="ORF">BU204_23125</name>
</gene>
<dbReference type="RefSeq" id="WP_075127831.1">
    <property type="nucleotide sequence ID" value="NZ_MSIE01000044.1"/>
</dbReference>
<keyword evidence="3" id="KW-1185">Reference proteome</keyword>
<evidence type="ECO:0000313" key="2">
    <source>
        <dbReference type="EMBL" id="OLF15162.1"/>
    </source>
</evidence>
<name>A0A1Q8CLC9_9PSEU</name>
<feature type="domain" description="Enoyl reductase (ER)" evidence="1">
    <location>
        <begin position="10"/>
        <end position="318"/>
    </location>
</feature>
<protein>
    <submittedName>
        <fullName evidence="2">NAD(P)-dependent alcohol dehydrogenase</fullName>
    </submittedName>
</protein>
<evidence type="ECO:0000259" key="1">
    <source>
        <dbReference type="SMART" id="SM00829"/>
    </source>
</evidence>
<dbReference type="Proteomes" id="UP000185596">
    <property type="component" value="Unassembled WGS sequence"/>
</dbReference>
<evidence type="ECO:0000313" key="3">
    <source>
        <dbReference type="Proteomes" id="UP000185596"/>
    </source>
</evidence>
<comment type="caution">
    <text evidence="2">The sequence shown here is derived from an EMBL/GenBank/DDBJ whole genome shotgun (WGS) entry which is preliminary data.</text>
</comment>
<dbReference type="EMBL" id="MSIE01000044">
    <property type="protein sequence ID" value="OLF15162.1"/>
    <property type="molecule type" value="Genomic_DNA"/>
</dbReference>
<dbReference type="SMART" id="SM00829">
    <property type="entry name" value="PKS_ER"/>
    <property type="match status" value="1"/>
</dbReference>
<dbReference type="PANTHER" id="PTHR44013:SF1">
    <property type="entry name" value="ZINC-TYPE ALCOHOL DEHYDROGENASE-LIKE PROTEIN C16A3.02C"/>
    <property type="match status" value="1"/>
</dbReference>
<dbReference type="Gene3D" id="3.40.50.720">
    <property type="entry name" value="NAD(P)-binding Rossmann-like Domain"/>
    <property type="match status" value="1"/>
</dbReference>
<dbReference type="STRING" id="1912961.BU204_23125"/>
<organism evidence="2 3">
    <name type="scientific">Actinophytocola xanthii</name>
    <dbReference type="NCBI Taxonomy" id="1912961"/>
    <lineage>
        <taxon>Bacteria</taxon>
        <taxon>Bacillati</taxon>
        <taxon>Actinomycetota</taxon>
        <taxon>Actinomycetes</taxon>
        <taxon>Pseudonocardiales</taxon>
        <taxon>Pseudonocardiaceae</taxon>
    </lineage>
</organism>
<dbReference type="Gene3D" id="3.90.180.10">
    <property type="entry name" value="Medium-chain alcohol dehydrogenases, catalytic domain"/>
    <property type="match status" value="1"/>
</dbReference>
<dbReference type="AlphaFoldDB" id="A0A1Q8CLC9"/>
<dbReference type="PANTHER" id="PTHR44013">
    <property type="entry name" value="ZINC-TYPE ALCOHOL DEHYDROGENASE-LIKE PROTEIN C16A3.02C"/>
    <property type="match status" value="1"/>
</dbReference>
<sequence>MKAIVHDEYGEAEVLTLAEVDRPEPGRGEVLVEVRAAGVDPGVWHLMAGLPYLVRTATGLRRPRDRVRGRDFAGVVVAVGPGVDAFEPGAEVFGTCGGAFAEYARVRVDRCTAKPPNVSFEQAAALPVSGLTALHAVRRTVRPGNSVLVIGAAGGVGSFAVQLAKAAGGEVTGVCSTGKLELARSLGADHVVDYTREDPVSGARRYDVVLDTAGLRPLSQLRRALTPRGTLLIIGGEGGGRWLGGLERVLGAMLLSPFVSHRLRGVISQENRKDLEHLGQLVADGTLTPVIDRTYPLADAAEAIRYIVGGNARGKVVVTI</sequence>